<accession>A0A1J9PPF5</accession>
<reference evidence="1 2" key="1">
    <citation type="submission" date="2015-07" db="EMBL/GenBank/DDBJ databases">
        <title>Emmonsia species relationships and genome sequence.</title>
        <authorList>
            <consortium name="The Broad Institute Genomics Platform"/>
            <person name="Cuomo C.A."/>
            <person name="Munoz J.F."/>
            <person name="Imamovic A."/>
            <person name="Priest M.E."/>
            <person name="Young S."/>
            <person name="Clay O.K."/>
            <person name="McEwen J.G."/>
        </authorList>
    </citation>
    <scope>NUCLEOTIDE SEQUENCE [LARGE SCALE GENOMIC DNA]</scope>
    <source>
        <strain evidence="1 2">UAMH 9510</strain>
    </source>
</reference>
<keyword evidence="2" id="KW-1185">Reference proteome</keyword>
<name>A0A1J9PPF5_9EURO</name>
<dbReference type="Proteomes" id="UP000182235">
    <property type="component" value="Unassembled WGS sequence"/>
</dbReference>
<comment type="caution">
    <text evidence="1">The sequence shown here is derived from an EMBL/GenBank/DDBJ whole genome shotgun (WGS) entry which is preliminary data.</text>
</comment>
<evidence type="ECO:0000313" key="2">
    <source>
        <dbReference type="Proteomes" id="UP000182235"/>
    </source>
</evidence>
<dbReference type="EMBL" id="LGRN01001175">
    <property type="protein sequence ID" value="OJD09731.1"/>
    <property type="molecule type" value="Genomic_DNA"/>
</dbReference>
<sequence length="246" mass="28191">MGHSRSGIFMAYLNELVNCDTQSVFLRTSTRDALIALSTNSSLTRDPSALQGLTREQLQQVENNQELMRLEQAHNTIIENNYHKRATTFESNASSVLPERKALTALEFKNWDVSAVLDKQLVEDCIQSLELRLALDRLAVSQHLTRTPKSEHLTQSDYSDFLIQTSTGMECPECLGDVKRYSEARKFCYSSKYALQNHLKSQHIRYIDFFKTVLCDYSGCKALLLSLIKYYHHVTMIHSTQLSKNE</sequence>
<dbReference type="STRING" id="1447872.A0A1J9PPF5"/>
<gene>
    <name evidence="1" type="ORF">AJ78_08955</name>
</gene>
<dbReference type="PANTHER" id="PTHR37535">
    <property type="entry name" value="FLUG DOMAIN PROTEIN"/>
    <property type="match status" value="1"/>
</dbReference>
<organism evidence="1 2">
    <name type="scientific">Emergomyces pasteurianus Ep9510</name>
    <dbReference type="NCBI Taxonomy" id="1447872"/>
    <lineage>
        <taxon>Eukaryota</taxon>
        <taxon>Fungi</taxon>
        <taxon>Dikarya</taxon>
        <taxon>Ascomycota</taxon>
        <taxon>Pezizomycotina</taxon>
        <taxon>Eurotiomycetes</taxon>
        <taxon>Eurotiomycetidae</taxon>
        <taxon>Onygenales</taxon>
        <taxon>Ajellomycetaceae</taxon>
        <taxon>Emergomyces</taxon>
    </lineage>
</organism>
<proteinExistence type="predicted"/>
<dbReference type="Pfam" id="PF11917">
    <property type="entry name" value="DUF3435"/>
    <property type="match status" value="1"/>
</dbReference>
<dbReference type="AlphaFoldDB" id="A0A1J9PPF5"/>
<dbReference type="VEuPathDB" id="FungiDB:AJ78_08955"/>
<protein>
    <submittedName>
        <fullName evidence="1">Uncharacterized protein</fullName>
    </submittedName>
</protein>
<evidence type="ECO:0000313" key="1">
    <source>
        <dbReference type="EMBL" id="OJD09731.1"/>
    </source>
</evidence>
<dbReference type="PANTHER" id="PTHR37535:SF4">
    <property type="entry name" value="FLUG DOMAIN-CONTAINING PROTEIN"/>
    <property type="match status" value="1"/>
</dbReference>
<dbReference type="OrthoDB" id="4188219at2759"/>
<dbReference type="InterPro" id="IPR021842">
    <property type="entry name" value="DUF3435"/>
</dbReference>